<reference evidence="1" key="2">
    <citation type="submission" date="2017-12" db="EMBL/GenBank/DDBJ databases">
        <title>Coralsnake Venomics: Analyses of Venom Gland Transcriptomes and Proteomes of Six Brazilian Taxa.</title>
        <authorList>
            <person name="Aird S.D."/>
            <person name="Jorge da Silva N."/>
            <person name="Qiu L."/>
            <person name="Villar-Briones A."/>
            <person name="Aparecida-Saddi V."/>
            <person name="Campos-Telles M.P."/>
            <person name="Grau M."/>
            <person name="Mikheyev A.S."/>
        </authorList>
    </citation>
    <scope>NUCLEOTIDE SEQUENCE</scope>
    <source>
        <tissue evidence="1">Venom_gland</tissue>
    </source>
</reference>
<sequence>MPKSASLRSLLLSLLSNQRLVDVRNYACRESKGRGDRARVTSRVKILINTYTIPSMSPLLHSPIPTSHFQATAILLIAPFNQCFNLKGFSWKRKMSFYCLEDPEQVKSRSA</sequence>
<evidence type="ECO:0000313" key="1">
    <source>
        <dbReference type="EMBL" id="LAA28212.1"/>
    </source>
</evidence>
<organism evidence="1">
    <name type="scientific">Micrurus carvalhoi</name>
    <dbReference type="NCBI Taxonomy" id="3147026"/>
    <lineage>
        <taxon>Eukaryota</taxon>
        <taxon>Metazoa</taxon>
        <taxon>Chordata</taxon>
        <taxon>Craniata</taxon>
        <taxon>Vertebrata</taxon>
        <taxon>Euteleostomi</taxon>
        <taxon>Lepidosauria</taxon>
        <taxon>Squamata</taxon>
        <taxon>Bifurcata</taxon>
        <taxon>Unidentata</taxon>
        <taxon>Episquamata</taxon>
        <taxon>Toxicofera</taxon>
        <taxon>Serpentes</taxon>
        <taxon>Colubroidea</taxon>
        <taxon>Elapidae</taxon>
        <taxon>Elapinae</taxon>
        <taxon>Micrurus</taxon>
    </lineage>
</organism>
<protein>
    <submittedName>
        <fullName evidence="1">Uncharacterized protein</fullName>
    </submittedName>
</protein>
<proteinExistence type="predicted"/>
<dbReference type="AlphaFoldDB" id="A0A2H6NAF5"/>
<name>A0A2H6NAF5_9SAUR</name>
<dbReference type="EMBL" id="IACI01071562">
    <property type="protein sequence ID" value="LAA28212.1"/>
    <property type="molecule type" value="Transcribed_RNA"/>
</dbReference>
<accession>A0A2H6NAF5</accession>
<reference evidence="1" key="1">
    <citation type="submission" date="2017-07" db="EMBL/GenBank/DDBJ databases">
        <authorList>
            <person name="Mikheyev A."/>
            <person name="Grau M."/>
        </authorList>
    </citation>
    <scope>NUCLEOTIDE SEQUENCE</scope>
    <source>
        <tissue evidence="1">Venom_gland</tissue>
    </source>
</reference>